<feature type="region of interest" description="Disordered" evidence="1">
    <location>
        <begin position="25"/>
        <end position="57"/>
    </location>
</feature>
<reference evidence="2" key="1">
    <citation type="submission" date="2023-03" db="EMBL/GenBank/DDBJ databases">
        <title>Massive genome expansion in bonnet fungi (Mycena s.s.) driven by repeated elements and novel gene families across ecological guilds.</title>
        <authorList>
            <consortium name="Lawrence Berkeley National Laboratory"/>
            <person name="Harder C.B."/>
            <person name="Miyauchi S."/>
            <person name="Viragh M."/>
            <person name="Kuo A."/>
            <person name="Thoen E."/>
            <person name="Andreopoulos B."/>
            <person name="Lu D."/>
            <person name="Skrede I."/>
            <person name="Drula E."/>
            <person name="Henrissat B."/>
            <person name="Morin E."/>
            <person name="Kohler A."/>
            <person name="Barry K."/>
            <person name="LaButti K."/>
            <person name="Morin E."/>
            <person name="Salamov A."/>
            <person name="Lipzen A."/>
            <person name="Mereny Z."/>
            <person name="Hegedus B."/>
            <person name="Baldrian P."/>
            <person name="Stursova M."/>
            <person name="Weitz H."/>
            <person name="Taylor A."/>
            <person name="Grigoriev I.V."/>
            <person name="Nagy L.G."/>
            <person name="Martin F."/>
            <person name="Kauserud H."/>
        </authorList>
    </citation>
    <scope>NUCLEOTIDE SEQUENCE</scope>
    <source>
        <strain evidence="2">CBHHK200</strain>
    </source>
</reference>
<protein>
    <submittedName>
        <fullName evidence="2">Uncharacterized protein</fullName>
    </submittedName>
</protein>
<accession>A0AAD6THF9</accession>
<keyword evidence="3" id="KW-1185">Reference proteome</keyword>
<organism evidence="2 3">
    <name type="scientific">Mycena alexandri</name>
    <dbReference type="NCBI Taxonomy" id="1745969"/>
    <lineage>
        <taxon>Eukaryota</taxon>
        <taxon>Fungi</taxon>
        <taxon>Dikarya</taxon>
        <taxon>Basidiomycota</taxon>
        <taxon>Agaricomycotina</taxon>
        <taxon>Agaricomycetes</taxon>
        <taxon>Agaricomycetidae</taxon>
        <taxon>Agaricales</taxon>
        <taxon>Marasmiineae</taxon>
        <taxon>Mycenaceae</taxon>
        <taxon>Mycena</taxon>
    </lineage>
</organism>
<feature type="region of interest" description="Disordered" evidence="1">
    <location>
        <begin position="402"/>
        <end position="481"/>
    </location>
</feature>
<comment type="caution">
    <text evidence="2">The sequence shown here is derived from an EMBL/GenBank/DDBJ whole genome shotgun (WGS) entry which is preliminary data.</text>
</comment>
<evidence type="ECO:0000256" key="1">
    <source>
        <dbReference type="SAM" id="MobiDB-lite"/>
    </source>
</evidence>
<feature type="compositionally biased region" description="Pro residues" evidence="1">
    <location>
        <begin position="161"/>
        <end position="175"/>
    </location>
</feature>
<feature type="compositionally biased region" description="Low complexity" evidence="1">
    <location>
        <begin position="36"/>
        <end position="48"/>
    </location>
</feature>
<dbReference type="EMBL" id="JARJCM010000004">
    <property type="protein sequence ID" value="KAJ7045330.1"/>
    <property type="molecule type" value="Genomic_DNA"/>
</dbReference>
<sequence length="659" mass="73208">MGSSYALTRSSSSLRTLRRTQLNTKFDAMSSNAGPSSSRQTSSRATRSLPQKSPATLSTVLPATGDFASPAAPRLRVGAEPVNVNTAFLQANYTGREIVSLFKLRSDVDHPRFLNLLDVQNTLGHMQMVAESLADRLAELDENPPTLADLRSRPVRATAVPPAPLPSPPVLPPLIPDSDAPHNPTDELDEAAEEELAEFSRKRQAQFDERKALRDNYRATCERVQREHKAAFWAEQDRLQEYWENENVAHLDDLAAYDEERARVVSSLEELADSWLAFLQRYLRVARLLLRYGTRKAVKFPKPCAPCSKTGCPCFTDPERTQVSCTTCVVGKMKCVPSGSNTSVHIACVRIPLRPRPWPPRPRLRRAVRFNKWYPPHFDYRTRAEKRKGIPFLFSKADAAKGGAVDSVGSGDARSEAEDEDEKEEEEDAMEVDDAAPPIATLSGSSKSPTRSSARASTGASKTAQGASAPAPAAVPSSRPPVASSLCVRLEDAPLPPAEFTFTAATLLGGSSGHVPPHATYAERNLRARDDFSLVVPPDSCFGKLRPWNILQEEYPLEVSVPRYHARRSWILHWAAEMDRMAIYTAGREFMAALVRDSSPSVDFPSEYLSLPIVYGNVPYPCPVPSSPTTRNGIRWRCTRRARLRKRWSTHAQRWTRIR</sequence>
<name>A0AAD6THF9_9AGAR</name>
<gene>
    <name evidence="2" type="ORF">C8F04DRAFT_1173432</name>
</gene>
<evidence type="ECO:0000313" key="2">
    <source>
        <dbReference type="EMBL" id="KAJ7045330.1"/>
    </source>
</evidence>
<feature type="region of interest" description="Disordered" evidence="1">
    <location>
        <begin position="160"/>
        <end position="188"/>
    </location>
</feature>
<evidence type="ECO:0000313" key="3">
    <source>
        <dbReference type="Proteomes" id="UP001218188"/>
    </source>
</evidence>
<proteinExistence type="predicted"/>
<feature type="compositionally biased region" description="Acidic residues" evidence="1">
    <location>
        <begin position="417"/>
        <end position="434"/>
    </location>
</feature>
<dbReference type="Proteomes" id="UP001218188">
    <property type="component" value="Unassembled WGS sequence"/>
</dbReference>
<dbReference type="AlphaFoldDB" id="A0AAD6THF9"/>
<feature type="compositionally biased region" description="Low complexity" evidence="1">
    <location>
        <begin position="443"/>
        <end position="481"/>
    </location>
</feature>